<feature type="transmembrane region" description="Helical" evidence="6">
    <location>
        <begin position="187"/>
        <end position="204"/>
    </location>
</feature>
<keyword evidence="2" id="KW-0813">Transport</keyword>
<keyword evidence="4 6" id="KW-1133">Transmembrane helix</keyword>
<dbReference type="GO" id="GO:0022857">
    <property type="term" value="F:transmembrane transporter activity"/>
    <property type="evidence" value="ECO:0007669"/>
    <property type="project" value="InterPro"/>
</dbReference>
<reference evidence="8" key="1">
    <citation type="submission" date="2020-12" db="EMBL/GenBank/DDBJ databases">
        <title>Metabolic potential, ecology and presence of endohyphal bacteria is reflected in genomic diversity of Mucoromycotina.</title>
        <authorList>
            <person name="Muszewska A."/>
            <person name="Okrasinska A."/>
            <person name="Steczkiewicz K."/>
            <person name="Drgas O."/>
            <person name="Orlowska M."/>
            <person name="Perlinska-Lenart U."/>
            <person name="Aleksandrzak-Piekarczyk T."/>
            <person name="Szatraj K."/>
            <person name="Zielenkiewicz U."/>
            <person name="Pilsyk S."/>
            <person name="Malc E."/>
            <person name="Mieczkowski P."/>
            <person name="Kruszewska J.S."/>
            <person name="Biernat P."/>
            <person name="Pawlowska J."/>
        </authorList>
    </citation>
    <scope>NUCLEOTIDE SEQUENCE</scope>
    <source>
        <strain evidence="8">CBS 226.32</strain>
    </source>
</reference>
<evidence type="ECO:0000256" key="6">
    <source>
        <dbReference type="SAM" id="Phobius"/>
    </source>
</evidence>
<evidence type="ECO:0000256" key="3">
    <source>
        <dbReference type="ARBA" id="ARBA00022692"/>
    </source>
</evidence>
<evidence type="ECO:0000256" key="1">
    <source>
        <dbReference type="ARBA" id="ARBA00004141"/>
    </source>
</evidence>
<sequence>MKHSIDLSTKEAIEENDSTVNTTTNQMYTSNNITTAGDVAKNTELIDTMHNNTNQKKSKLNAWYNFIMGDIYATDDPNLYSESRKNVIIMLVALSGIAGPMSSMMYMPGILAVVEDLHTTTSAVNGTISAFVVFMGISPLVWASLSDTYGRKPMYIYSGIISVVSSIIGASSTNIGMLVVFRALQSFGSNAGLTLGAGVIADMIPVESRGKAYGVFYTGPLLGPVVGPTIGGFLCQYLGWRSTFYFTAILCGVLLIFTAFFLPETLRKKRPQEKEIDDNLSSTSTTVHIKAKSSSSFLTTLSISFRPIITMLYDPNVILLMLFNSIIFASLYILNPTITQTFKQIYGYTEWQTGLCYLALGFGFLIGSIVSGRHSDYILRKLSKRNADGKKVISEMRLQAAVPSFFLMPAGYLIYGWTTEKQVGVYAPLIGLFIYALGQMWAFTPTSVYLVDSKPGYSATAVGVNSCVRCIFAAITTVFSSAAVDGLGNGIMFTILAVIGILNGGFVIACYLKGTKWRRSFEQKHMPDLYILNNPDLAEVSELHKSEKIEFAKQNEEQDLEKIHTHHSACIA</sequence>
<dbReference type="PANTHER" id="PTHR23502">
    <property type="entry name" value="MAJOR FACILITATOR SUPERFAMILY"/>
    <property type="match status" value="1"/>
</dbReference>
<dbReference type="InterPro" id="IPR020846">
    <property type="entry name" value="MFS_dom"/>
</dbReference>
<feature type="transmembrane region" description="Helical" evidence="6">
    <location>
        <begin position="491"/>
        <end position="512"/>
    </location>
</feature>
<dbReference type="PANTHER" id="PTHR23502:SF5">
    <property type="entry name" value="QUINIDINE RESISTANCE PROTEIN 3"/>
    <property type="match status" value="1"/>
</dbReference>
<feature type="transmembrane region" description="Helical" evidence="6">
    <location>
        <begin position="423"/>
        <end position="444"/>
    </location>
</feature>
<evidence type="ECO:0000256" key="2">
    <source>
        <dbReference type="ARBA" id="ARBA00022448"/>
    </source>
</evidence>
<feature type="transmembrane region" description="Helical" evidence="6">
    <location>
        <begin position="456"/>
        <end position="479"/>
    </location>
</feature>
<feature type="transmembrane region" description="Helical" evidence="6">
    <location>
        <begin position="396"/>
        <end position="417"/>
    </location>
</feature>
<comment type="caution">
    <text evidence="8">The sequence shown here is derived from an EMBL/GenBank/DDBJ whole genome shotgun (WGS) entry which is preliminary data.</text>
</comment>
<dbReference type="SUPFAM" id="SSF103473">
    <property type="entry name" value="MFS general substrate transporter"/>
    <property type="match status" value="1"/>
</dbReference>
<protein>
    <recommendedName>
        <fullName evidence="7">Major facilitator superfamily (MFS) profile domain-containing protein</fullName>
    </recommendedName>
</protein>
<keyword evidence="5 6" id="KW-0472">Membrane</keyword>
<accession>A0A8H7RLX2</accession>
<feature type="transmembrane region" description="Helical" evidence="6">
    <location>
        <begin position="123"/>
        <end position="143"/>
    </location>
</feature>
<dbReference type="InterPro" id="IPR036259">
    <property type="entry name" value="MFS_trans_sf"/>
</dbReference>
<dbReference type="InterPro" id="IPR011701">
    <property type="entry name" value="MFS"/>
</dbReference>
<dbReference type="EMBL" id="JAEPRC010000056">
    <property type="protein sequence ID" value="KAG2212056.1"/>
    <property type="molecule type" value="Genomic_DNA"/>
</dbReference>
<keyword evidence="3 6" id="KW-0812">Transmembrane</keyword>
<feature type="transmembrane region" description="Helical" evidence="6">
    <location>
        <begin position="245"/>
        <end position="262"/>
    </location>
</feature>
<feature type="transmembrane region" description="Helical" evidence="6">
    <location>
        <begin position="316"/>
        <end position="334"/>
    </location>
</feature>
<evidence type="ECO:0000313" key="9">
    <source>
        <dbReference type="Proteomes" id="UP000650833"/>
    </source>
</evidence>
<evidence type="ECO:0000259" key="7">
    <source>
        <dbReference type="PROSITE" id="PS50850"/>
    </source>
</evidence>
<dbReference type="OrthoDB" id="3936150at2759"/>
<dbReference type="Gene3D" id="1.20.1250.20">
    <property type="entry name" value="MFS general substrate transporter like domains"/>
    <property type="match status" value="1"/>
</dbReference>
<evidence type="ECO:0000256" key="4">
    <source>
        <dbReference type="ARBA" id="ARBA00022989"/>
    </source>
</evidence>
<feature type="transmembrane region" description="Helical" evidence="6">
    <location>
        <begin position="87"/>
        <end position="111"/>
    </location>
</feature>
<evidence type="ECO:0000256" key="5">
    <source>
        <dbReference type="ARBA" id="ARBA00023136"/>
    </source>
</evidence>
<dbReference type="PROSITE" id="PS50850">
    <property type="entry name" value="MFS"/>
    <property type="match status" value="1"/>
</dbReference>
<dbReference type="Proteomes" id="UP000650833">
    <property type="component" value="Unassembled WGS sequence"/>
</dbReference>
<proteinExistence type="predicted"/>
<comment type="subcellular location">
    <subcellularLocation>
        <location evidence="1">Membrane</location>
        <topology evidence="1">Multi-pass membrane protein</topology>
    </subcellularLocation>
</comment>
<name>A0A8H7RLX2_9FUNG</name>
<organism evidence="8 9">
    <name type="scientific">Mucor plumbeus</name>
    <dbReference type="NCBI Taxonomy" id="97098"/>
    <lineage>
        <taxon>Eukaryota</taxon>
        <taxon>Fungi</taxon>
        <taxon>Fungi incertae sedis</taxon>
        <taxon>Mucoromycota</taxon>
        <taxon>Mucoromycotina</taxon>
        <taxon>Mucoromycetes</taxon>
        <taxon>Mucorales</taxon>
        <taxon>Mucorineae</taxon>
        <taxon>Mucoraceae</taxon>
        <taxon>Mucor</taxon>
    </lineage>
</organism>
<dbReference type="Pfam" id="PF07690">
    <property type="entry name" value="MFS_1"/>
    <property type="match status" value="1"/>
</dbReference>
<dbReference type="FunFam" id="1.20.1250.20:FF:000172">
    <property type="entry name" value="MFS multidrug resistance transporter"/>
    <property type="match status" value="1"/>
</dbReference>
<feature type="transmembrane region" description="Helical" evidence="6">
    <location>
        <begin position="216"/>
        <end position="239"/>
    </location>
</feature>
<feature type="transmembrane region" description="Helical" evidence="6">
    <location>
        <begin position="155"/>
        <end position="181"/>
    </location>
</feature>
<dbReference type="CDD" id="cd17323">
    <property type="entry name" value="MFS_Tpo1_MDR_like"/>
    <property type="match status" value="1"/>
</dbReference>
<feature type="transmembrane region" description="Helical" evidence="6">
    <location>
        <begin position="354"/>
        <end position="375"/>
    </location>
</feature>
<keyword evidence="9" id="KW-1185">Reference proteome</keyword>
<evidence type="ECO:0000313" key="8">
    <source>
        <dbReference type="EMBL" id="KAG2212056.1"/>
    </source>
</evidence>
<dbReference type="GO" id="GO:0005886">
    <property type="term" value="C:plasma membrane"/>
    <property type="evidence" value="ECO:0007669"/>
    <property type="project" value="TreeGrafter"/>
</dbReference>
<dbReference type="AlphaFoldDB" id="A0A8H7RLX2"/>
<gene>
    <name evidence="8" type="ORF">INT46_009430</name>
</gene>
<feature type="domain" description="Major facilitator superfamily (MFS) profile" evidence="7">
    <location>
        <begin position="88"/>
        <end position="515"/>
    </location>
</feature>